<keyword evidence="2" id="KW-0131">Cell cycle</keyword>
<dbReference type="InterPro" id="IPR043198">
    <property type="entry name" value="Cyclin/Ssn8"/>
</dbReference>
<proteinExistence type="inferred from homology"/>
<dbReference type="FunFam" id="1.10.472.10:FF:000212">
    <property type="entry name" value="Cyclin-T1-2"/>
    <property type="match status" value="1"/>
</dbReference>
<evidence type="ECO:0000313" key="6">
    <source>
        <dbReference type="Proteomes" id="UP001152561"/>
    </source>
</evidence>
<dbReference type="InterPro" id="IPR036915">
    <property type="entry name" value="Cyclin-like_sf"/>
</dbReference>
<reference evidence="6" key="1">
    <citation type="journal article" date="2023" name="Proc. Natl. Acad. Sci. U.S.A.">
        <title>Genomic and structural basis for evolution of tropane alkaloid biosynthesis.</title>
        <authorList>
            <person name="Wanga Y.-J."/>
            <person name="Taina T."/>
            <person name="Yua J.-Y."/>
            <person name="Lia J."/>
            <person name="Xua B."/>
            <person name="Chenc J."/>
            <person name="D'Auriad J.C."/>
            <person name="Huanga J.-P."/>
            <person name="Huanga S.-X."/>
        </authorList>
    </citation>
    <scope>NUCLEOTIDE SEQUENCE [LARGE SCALE GENOMIC DNA]</scope>
    <source>
        <strain evidence="6">cv. KIB-2019</strain>
    </source>
</reference>
<dbReference type="InterPro" id="IPR006671">
    <property type="entry name" value="Cyclin_N"/>
</dbReference>
<feature type="domain" description="Cyclin-like" evidence="4">
    <location>
        <begin position="310"/>
        <end position="393"/>
    </location>
</feature>
<evidence type="ECO:0000256" key="3">
    <source>
        <dbReference type="RuleBase" id="RU000383"/>
    </source>
</evidence>
<keyword evidence="3" id="KW-0195">Cyclin</keyword>
<gene>
    <name evidence="5" type="ORF">K7X08_010966</name>
</gene>
<comment type="caution">
    <text evidence="5">The sequence shown here is derived from an EMBL/GenBank/DDBJ whole genome shotgun (WGS) entry which is preliminary data.</text>
</comment>
<dbReference type="GO" id="GO:0051301">
    <property type="term" value="P:cell division"/>
    <property type="evidence" value="ECO:0007669"/>
    <property type="project" value="UniProtKB-KW"/>
</dbReference>
<organism evidence="5 6">
    <name type="scientific">Anisodus acutangulus</name>
    <dbReference type="NCBI Taxonomy" id="402998"/>
    <lineage>
        <taxon>Eukaryota</taxon>
        <taxon>Viridiplantae</taxon>
        <taxon>Streptophyta</taxon>
        <taxon>Embryophyta</taxon>
        <taxon>Tracheophyta</taxon>
        <taxon>Spermatophyta</taxon>
        <taxon>Magnoliopsida</taxon>
        <taxon>eudicotyledons</taxon>
        <taxon>Gunneridae</taxon>
        <taxon>Pentapetalae</taxon>
        <taxon>asterids</taxon>
        <taxon>lamiids</taxon>
        <taxon>Solanales</taxon>
        <taxon>Solanaceae</taxon>
        <taxon>Solanoideae</taxon>
        <taxon>Hyoscyameae</taxon>
        <taxon>Anisodus</taxon>
    </lineage>
</organism>
<sequence>MNEEKRTRNQGRQSPIPFRSNNVSFDRFFVAILRNYGSRPDLLFTSSHDVSRNFSEYGYGYDNFIKPEAEPSLKRRECSTSGWESSGRYSQAPNACKDVPSKQPCACYNVPLRNSRAYDDAYSTGNNNSAITASTSRARSDASAPKCSKLDRSWLEDTETDNIFMSKEEIEKCSPSRKDGIDAMHEAHLRYSYCAFLQNLGILLDLPQTTIGTAMVLCHRFFVRRSHACHDRYLIATAALFLAAKSEETARPLNNVLRASCELFHKQDLAVLSYFLPVNWFEQYRERVTEAERMILTTLNFELNVQHPYEHLTSTLEKLGLSETALVNLALHLVSEGLRSSLWLQFKPYQIAAGAAYLASKFLNMDFASNHSVWKEFQTPPNVLRDVAQQLMELI</sequence>
<evidence type="ECO:0000256" key="2">
    <source>
        <dbReference type="ARBA" id="ARBA00023306"/>
    </source>
</evidence>
<dbReference type="InterPro" id="IPR013763">
    <property type="entry name" value="Cyclin-like_dom"/>
</dbReference>
<dbReference type="OrthoDB" id="10264655at2759"/>
<dbReference type="Proteomes" id="UP001152561">
    <property type="component" value="Unassembled WGS sequence"/>
</dbReference>
<feature type="domain" description="Cyclin-like" evidence="4">
    <location>
        <begin position="195"/>
        <end position="297"/>
    </location>
</feature>
<dbReference type="EMBL" id="JAJAGQ010000012">
    <property type="protein sequence ID" value="KAJ8547380.1"/>
    <property type="molecule type" value="Genomic_DNA"/>
</dbReference>
<dbReference type="Pfam" id="PF00134">
    <property type="entry name" value="Cyclin_N"/>
    <property type="match status" value="1"/>
</dbReference>
<dbReference type="Gene3D" id="1.10.472.10">
    <property type="entry name" value="Cyclin-like"/>
    <property type="match status" value="2"/>
</dbReference>
<name>A0A9Q1LZT2_9SOLA</name>
<accession>A0A9Q1LZT2</accession>
<dbReference type="GO" id="GO:0006357">
    <property type="term" value="P:regulation of transcription by RNA polymerase II"/>
    <property type="evidence" value="ECO:0007669"/>
    <property type="project" value="InterPro"/>
</dbReference>
<evidence type="ECO:0000259" key="4">
    <source>
        <dbReference type="SMART" id="SM00385"/>
    </source>
</evidence>
<dbReference type="SMART" id="SM00385">
    <property type="entry name" value="CYCLIN"/>
    <property type="match status" value="2"/>
</dbReference>
<dbReference type="GO" id="GO:0016538">
    <property type="term" value="F:cyclin-dependent protein serine/threonine kinase regulator activity"/>
    <property type="evidence" value="ECO:0007669"/>
    <property type="project" value="InterPro"/>
</dbReference>
<keyword evidence="1" id="KW-0132">Cell division</keyword>
<evidence type="ECO:0000256" key="1">
    <source>
        <dbReference type="ARBA" id="ARBA00022618"/>
    </source>
</evidence>
<keyword evidence="6" id="KW-1185">Reference proteome</keyword>
<dbReference type="AlphaFoldDB" id="A0A9Q1LZT2"/>
<comment type="similarity">
    <text evidence="3">Belongs to the cyclin family.</text>
</comment>
<protein>
    <recommendedName>
        <fullName evidence="4">Cyclin-like domain-containing protein</fullName>
    </recommendedName>
</protein>
<dbReference type="PANTHER" id="PTHR10026">
    <property type="entry name" value="CYCLIN"/>
    <property type="match status" value="1"/>
</dbReference>
<dbReference type="SUPFAM" id="SSF47954">
    <property type="entry name" value="Cyclin-like"/>
    <property type="match status" value="2"/>
</dbReference>
<evidence type="ECO:0000313" key="5">
    <source>
        <dbReference type="EMBL" id="KAJ8547380.1"/>
    </source>
</evidence>